<organism evidence="2">
    <name type="scientific">Spirodela intermedia</name>
    <name type="common">Intermediate duckweed</name>
    <dbReference type="NCBI Taxonomy" id="51605"/>
    <lineage>
        <taxon>Eukaryota</taxon>
        <taxon>Viridiplantae</taxon>
        <taxon>Streptophyta</taxon>
        <taxon>Embryophyta</taxon>
        <taxon>Tracheophyta</taxon>
        <taxon>Spermatophyta</taxon>
        <taxon>Magnoliopsida</taxon>
        <taxon>Liliopsida</taxon>
        <taxon>Araceae</taxon>
        <taxon>Lemnoideae</taxon>
        <taxon>Spirodela</taxon>
    </lineage>
</organism>
<dbReference type="GO" id="GO:0031415">
    <property type="term" value="C:NatA complex"/>
    <property type="evidence" value="ECO:0007669"/>
    <property type="project" value="TreeGrafter"/>
</dbReference>
<dbReference type="InterPro" id="IPR016181">
    <property type="entry name" value="Acyl_CoA_acyltransferase"/>
</dbReference>
<dbReference type="PANTHER" id="PTHR42919">
    <property type="entry name" value="N-ALPHA-ACETYLTRANSFERASE"/>
    <property type="match status" value="1"/>
</dbReference>
<keyword evidence="3" id="KW-1185">Reference proteome</keyword>
<feature type="domain" description="N-acetyltransferase" evidence="1">
    <location>
        <begin position="80"/>
        <end position="149"/>
    </location>
</feature>
<dbReference type="AlphaFoldDB" id="A0A7I8IQV0"/>
<evidence type="ECO:0000259" key="1">
    <source>
        <dbReference type="Pfam" id="PF13508"/>
    </source>
</evidence>
<dbReference type="PANTHER" id="PTHR42919:SF20">
    <property type="entry name" value="GCN5-RELATED N-ACETYLTRANSFERASE 10, CHLOROPLASTIC"/>
    <property type="match status" value="1"/>
</dbReference>
<dbReference type="EMBL" id="CACRZD030000005">
    <property type="protein sequence ID" value="CAA6660173.1"/>
    <property type="molecule type" value="Genomic_DNA"/>
</dbReference>
<reference evidence="2 3" key="1">
    <citation type="submission" date="2019-12" db="EMBL/GenBank/DDBJ databases">
        <authorList>
            <person name="Scholz U."/>
            <person name="Mascher M."/>
            <person name="Fiebig A."/>
        </authorList>
    </citation>
    <scope>NUCLEOTIDE SEQUENCE</scope>
</reference>
<dbReference type="InterPro" id="IPR000182">
    <property type="entry name" value="GNAT_dom"/>
</dbReference>
<dbReference type="Proteomes" id="UP001189122">
    <property type="component" value="Unassembled WGS sequence"/>
</dbReference>
<dbReference type="Pfam" id="PF13508">
    <property type="entry name" value="Acetyltransf_7"/>
    <property type="match status" value="1"/>
</dbReference>
<evidence type="ECO:0000313" key="3">
    <source>
        <dbReference type="Proteomes" id="UP001189122"/>
    </source>
</evidence>
<dbReference type="Gene3D" id="3.40.630.30">
    <property type="match status" value="1"/>
</dbReference>
<proteinExistence type="predicted"/>
<dbReference type="CDD" id="cd04301">
    <property type="entry name" value="NAT_SF"/>
    <property type="match status" value="1"/>
</dbReference>
<dbReference type="SUPFAM" id="SSF55729">
    <property type="entry name" value="Acyl-CoA N-acyltransferases (Nat)"/>
    <property type="match status" value="1"/>
</dbReference>
<dbReference type="GO" id="GO:0007064">
    <property type="term" value="P:mitotic sister chromatid cohesion"/>
    <property type="evidence" value="ECO:0007669"/>
    <property type="project" value="TreeGrafter"/>
</dbReference>
<name>A0A7I8IQV0_SPIIN</name>
<gene>
    <name evidence="2" type="ORF">SI7747_05006592</name>
</gene>
<dbReference type="GO" id="GO:0008080">
    <property type="term" value="F:N-acetyltransferase activity"/>
    <property type="evidence" value="ECO:0007669"/>
    <property type="project" value="TreeGrafter"/>
</dbReference>
<accession>A0A7I8IQV0</accession>
<dbReference type="InterPro" id="IPR051556">
    <property type="entry name" value="N-term/lysine_N-AcTrnsfr"/>
</dbReference>
<sequence>MGGEEVTKVGEEVRVVAHIQAEAFHEPLGLFDDFFFQFFEADVLQALIYRMRSSPPDRYACLVAEPMDASNLLSTSLQGLVGVVDVSIQRDGDVLKHLEGVEEYLYVSGIAVLKSFRRRRVASALLKACDALSIYDEAAQELYSKAGYKVVSGDPWWVNPPIGKRRRVLMIKQSSLCKSSPCYSKKMAIKS</sequence>
<evidence type="ECO:0000313" key="2">
    <source>
        <dbReference type="EMBL" id="CAA2620423.1"/>
    </source>
</evidence>
<dbReference type="EMBL" id="LR743592">
    <property type="protein sequence ID" value="CAA2620423.1"/>
    <property type="molecule type" value="Genomic_DNA"/>
</dbReference>
<protein>
    <recommendedName>
        <fullName evidence="1">N-acetyltransferase domain-containing protein</fullName>
    </recommendedName>
</protein>